<dbReference type="SUPFAM" id="SSF103506">
    <property type="entry name" value="Mitochondrial carrier"/>
    <property type="match status" value="1"/>
</dbReference>
<evidence type="ECO:0000256" key="9">
    <source>
        <dbReference type="ARBA" id="ARBA00034060"/>
    </source>
</evidence>
<dbReference type="Gene3D" id="1.50.40.10">
    <property type="entry name" value="Mitochondrial carrier domain"/>
    <property type="match status" value="1"/>
</dbReference>
<protein>
    <recommendedName>
        <fullName evidence="10">Mitochondrial glycine transporter</fullName>
    </recommendedName>
    <alternativeName>
        <fullName evidence="10">Solute carrier family 25 member 38 homolog</fullName>
    </alternativeName>
</protein>
<dbReference type="GO" id="GO:0015187">
    <property type="term" value="F:glycine transmembrane transporter activity"/>
    <property type="evidence" value="ECO:0007669"/>
    <property type="project" value="UniProtKB-UniRule"/>
</dbReference>
<keyword evidence="5 10" id="KW-0999">Mitochondrion inner membrane</keyword>
<comment type="function">
    <text evidence="10">Mitochondrial glycine transporter that imports glycine into the mitochondrial matrix. Plays an important role in providing glycine for the first enzymatic step in heme biosynthesis, the condensation of glycine with succinyl-CoA to produce 5-aminolevulinate (ALA) in the miochondrial matrix.</text>
</comment>
<dbReference type="HAMAP" id="MF_03064">
    <property type="entry name" value="SLC25A38"/>
    <property type="match status" value="1"/>
</dbReference>
<evidence type="ECO:0000256" key="2">
    <source>
        <dbReference type="ARBA" id="ARBA00022448"/>
    </source>
</evidence>
<feature type="repeat" description="Solcar" evidence="11">
    <location>
        <begin position="208"/>
        <end position="292"/>
    </location>
</feature>
<keyword evidence="13" id="KW-1185">Reference proteome</keyword>
<name>A0A0A8L8T3_9SACH</name>
<keyword evidence="3 10" id="KW-0812">Transmembrane</keyword>
<keyword evidence="4 10" id="KW-0677">Repeat</keyword>
<accession>A0A0A8L8T3</accession>
<evidence type="ECO:0000256" key="7">
    <source>
        <dbReference type="ARBA" id="ARBA00023128"/>
    </source>
</evidence>
<evidence type="ECO:0000256" key="10">
    <source>
        <dbReference type="HAMAP-Rule" id="MF_03064"/>
    </source>
</evidence>
<evidence type="ECO:0000256" key="5">
    <source>
        <dbReference type="ARBA" id="ARBA00022792"/>
    </source>
</evidence>
<keyword evidence="7 10" id="KW-0496">Mitochondrion</keyword>
<evidence type="ECO:0000256" key="4">
    <source>
        <dbReference type="ARBA" id="ARBA00022737"/>
    </source>
</evidence>
<evidence type="ECO:0000256" key="3">
    <source>
        <dbReference type="ARBA" id="ARBA00022692"/>
    </source>
</evidence>
<dbReference type="FunFam" id="1.50.40.10:FF:000103">
    <property type="entry name" value="Mitochondrial glycine transporter"/>
    <property type="match status" value="1"/>
</dbReference>
<evidence type="ECO:0000256" key="8">
    <source>
        <dbReference type="ARBA" id="ARBA00023136"/>
    </source>
</evidence>
<dbReference type="Proteomes" id="UP000031516">
    <property type="component" value="Unassembled WGS sequence"/>
</dbReference>
<keyword evidence="2 10" id="KW-0813">Transport</keyword>
<comment type="subcellular location">
    <subcellularLocation>
        <location evidence="1 10">Mitochondrion inner membrane</location>
        <topology evidence="1 10">Multi-pass membrane protein</topology>
    </subcellularLocation>
</comment>
<dbReference type="OrthoDB" id="1924968at2759"/>
<dbReference type="PANTHER" id="PTHR46181">
    <property type="entry name" value="MITOCHONDRIAL GLYCINE TRANSPORTER"/>
    <property type="match status" value="1"/>
</dbReference>
<feature type="repeat" description="Solcar" evidence="11">
    <location>
        <begin position="5"/>
        <end position="84"/>
    </location>
</feature>
<evidence type="ECO:0000256" key="11">
    <source>
        <dbReference type="PROSITE-ProRule" id="PRU00282"/>
    </source>
</evidence>
<dbReference type="EMBL" id="CCBQ010000038">
    <property type="protein sequence ID" value="CDO94590.1"/>
    <property type="molecule type" value="Genomic_DNA"/>
</dbReference>
<dbReference type="Pfam" id="PF00153">
    <property type="entry name" value="Mito_carr"/>
    <property type="match status" value="3"/>
</dbReference>
<proteinExistence type="inferred from homology"/>
<dbReference type="InterPro" id="IPR023395">
    <property type="entry name" value="MCP_dom_sf"/>
</dbReference>
<comment type="catalytic activity">
    <reaction evidence="9 10">
        <text>glycine(in) = glycine(out)</text>
        <dbReference type="Rhea" id="RHEA:70715"/>
        <dbReference type="ChEBI" id="CHEBI:57305"/>
    </reaction>
</comment>
<organism evidence="12 13">
    <name type="scientific">Kluyveromyces dobzhanskii CBS 2104</name>
    <dbReference type="NCBI Taxonomy" id="1427455"/>
    <lineage>
        <taxon>Eukaryota</taxon>
        <taxon>Fungi</taxon>
        <taxon>Dikarya</taxon>
        <taxon>Ascomycota</taxon>
        <taxon>Saccharomycotina</taxon>
        <taxon>Saccharomycetes</taxon>
        <taxon>Saccharomycetales</taxon>
        <taxon>Saccharomycetaceae</taxon>
        <taxon>Kluyveromyces</taxon>
    </lineage>
</organism>
<comment type="similarity">
    <text evidence="10">Belongs to the mitochondrial carrier (TC 2.A.29) family. SLC25A38 subfamily.</text>
</comment>
<evidence type="ECO:0000313" key="13">
    <source>
        <dbReference type="Proteomes" id="UP000031516"/>
    </source>
</evidence>
<comment type="caution">
    <text evidence="12">The sequence shown here is derived from an EMBL/GenBank/DDBJ whole genome shotgun (WGS) entry which is preliminary data.</text>
</comment>
<gene>
    <name evidence="12" type="ORF">KLDO_g2849</name>
</gene>
<keyword evidence="8 10" id="KW-0472">Membrane</keyword>
<evidence type="ECO:0000313" key="12">
    <source>
        <dbReference type="EMBL" id="CDO94590.1"/>
    </source>
</evidence>
<reference evidence="12 13" key="1">
    <citation type="submission" date="2014-03" db="EMBL/GenBank/DDBJ databases">
        <title>The genome of Kluyveromyces dobzhanskii.</title>
        <authorList>
            <person name="Nystedt B."/>
            <person name="Astrom S."/>
        </authorList>
    </citation>
    <scope>NUCLEOTIDE SEQUENCE [LARGE SCALE GENOMIC DNA]</scope>
    <source>
        <strain evidence="12 13">CBS 2104</strain>
    </source>
</reference>
<dbReference type="PANTHER" id="PTHR46181:SF3">
    <property type="entry name" value="MITOCHONDRIAL GLYCINE TRANSPORTER"/>
    <property type="match status" value="1"/>
</dbReference>
<sequence>MSEQRKATTHLVGGFCGGLVSAIILQPFDLLKTRLQQDTTNTLWKTLKSIESPSQLWRGALPSCIRTSVGSAMYLTMLNSVRQAISKGKQTGSTGSSYLPQLNMYENLFSGAATRALTGLITMPITVIKVRYESTLYQYTSLRNATSHIFQTEGLHGFFRGFGATALRDAPYAGLYMLFYDQMKTIAPTLLPSSVIKLNSDNRYTTYASTLINGSSAFSAAVIATSITAPFDTVKTRMQLEPNKFRNFTSTFWHIATKESVKNLFAGISLRLTRKAFSAGIAWGIYEEIIKKFV</sequence>
<dbReference type="GO" id="GO:0005743">
    <property type="term" value="C:mitochondrial inner membrane"/>
    <property type="evidence" value="ECO:0007669"/>
    <property type="project" value="UniProtKB-SubCell"/>
</dbReference>
<feature type="repeat" description="Solcar" evidence="11">
    <location>
        <begin position="102"/>
        <end position="186"/>
    </location>
</feature>
<dbReference type="AlphaFoldDB" id="A0A0A8L8T3"/>
<evidence type="ECO:0000256" key="6">
    <source>
        <dbReference type="ARBA" id="ARBA00022989"/>
    </source>
</evidence>
<dbReference type="InterPro" id="IPR002067">
    <property type="entry name" value="MCP"/>
</dbReference>
<keyword evidence="6 10" id="KW-1133">Transmembrane helix</keyword>
<dbReference type="InterPro" id="IPR018108">
    <property type="entry name" value="MCP_transmembrane"/>
</dbReference>
<dbReference type="GO" id="GO:1904983">
    <property type="term" value="P:glycine import into mitochondrion"/>
    <property type="evidence" value="ECO:0007669"/>
    <property type="project" value="UniProtKB-UniRule"/>
</dbReference>
<dbReference type="PRINTS" id="PR00926">
    <property type="entry name" value="MITOCARRIER"/>
</dbReference>
<dbReference type="PROSITE" id="PS50920">
    <property type="entry name" value="SOLCAR"/>
    <property type="match status" value="3"/>
</dbReference>
<dbReference type="InterPro" id="IPR030847">
    <property type="entry name" value="Hem25/SLC25A38"/>
</dbReference>
<evidence type="ECO:0000256" key="1">
    <source>
        <dbReference type="ARBA" id="ARBA00004448"/>
    </source>
</evidence>